<protein>
    <submittedName>
        <fullName evidence="1">Uncharacterized protein</fullName>
    </submittedName>
</protein>
<organism evidence="1 2">
    <name type="scientific">Euplotes crassus</name>
    <dbReference type="NCBI Taxonomy" id="5936"/>
    <lineage>
        <taxon>Eukaryota</taxon>
        <taxon>Sar</taxon>
        <taxon>Alveolata</taxon>
        <taxon>Ciliophora</taxon>
        <taxon>Intramacronucleata</taxon>
        <taxon>Spirotrichea</taxon>
        <taxon>Hypotrichia</taxon>
        <taxon>Euplotida</taxon>
        <taxon>Euplotidae</taxon>
        <taxon>Moneuplotes</taxon>
    </lineage>
</organism>
<name>A0AAD1Y6P9_EUPCR</name>
<keyword evidence="2" id="KW-1185">Reference proteome</keyword>
<dbReference type="Proteomes" id="UP001295684">
    <property type="component" value="Unassembled WGS sequence"/>
</dbReference>
<accession>A0AAD1Y6P9</accession>
<dbReference type="EMBL" id="CAMPGE010028116">
    <property type="protein sequence ID" value="CAI2385674.1"/>
    <property type="molecule type" value="Genomic_DNA"/>
</dbReference>
<sequence length="303" mass="35060">MTQVQFKSAQWIQHSLPNLCQCFTGPLHLHAVEETHSSNQQKLLFERANRVGIEPFIEELLTTYCFCFTQNVSINEPESPKDTGASAREYCKKSFHSELRPHEEVKTVPESRHQAQEVIEESDTARYNPNNNVSESEEVLGMTGGDLSYKTRKDVVYKATFRRMRKYFIQDFLSTTELHSQHRDYLVCLREYCAINFPQYGTSRVCEIFDCIINPKDKLGVFPDQDIPLKATIGRLMHCYSQKLFKRMNNQPEFLEILLHLLGIQGVNNLVFADPRVAFDQSVQAHLLSLRARAAWMQFSSLQ</sequence>
<reference evidence="1" key="1">
    <citation type="submission" date="2023-07" db="EMBL/GenBank/DDBJ databases">
        <authorList>
            <consortium name="AG Swart"/>
            <person name="Singh M."/>
            <person name="Singh A."/>
            <person name="Seah K."/>
            <person name="Emmerich C."/>
        </authorList>
    </citation>
    <scope>NUCLEOTIDE SEQUENCE</scope>
    <source>
        <strain evidence="1">DP1</strain>
    </source>
</reference>
<dbReference type="AlphaFoldDB" id="A0AAD1Y6P9"/>
<comment type="caution">
    <text evidence="1">The sequence shown here is derived from an EMBL/GenBank/DDBJ whole genome shotgun (WGS) entry which is preliminary data.</text>
</comment>
<proteinExistence type="predicted"/>
<evidence type="ECO:0000313" key="2">
    <source>
        <dbReference type="Proteomes" id="UP001295684"/>
    </source>
</evidence>
<gene>
    <name evidence="1" type="ORF">ECRASSUSDP1_LOCUS27255</name>
</gene>
<evidence type="ECO:0000313" key="1">
    <source>
        <dbReference type="EMBL" id="CAI2385674.1"/>
    </source>
</evidence>